<dbReference type="RefSeq" id="WP_191299552.1">
    <property type="nucleotide sequence ID" value="NZ_BNAR01000005.1"/>
</dbReference>
<protein>
    <submittedName>
        <fullName evidence="1">Uncharacterized protein</fullName>
    </submittedName>
</protein>
<dbReference type="Proteomes" id="UP000605568">
    <property type="component" value="Unassembled WGS sequence"/>
</dbReference>
<accession>A0ABQ3MGU8</accession>
<reference evidence="2" key="1">
    <citation type="journal article" date="2019" name="Int. J. Syst. Evol. Microbiol.">
        <title>The Global Catalogue of Microorganisms (GCM) 10K type strain sequencing project: providing services to taxonomists for standard genome sequencing and annotation.</title>
        <authorList>
            <consortium name="The Broad Institute Genomics Platform"/>
            <consortium name="The Broad Institute Genome Sequencing Center for Infectious Disease"/>
            <person name="Wu L."/>
            <person name="Ma J."/>
        </authorList>
    </citation>
    <scope>NUCLEOTIDE SEQUENCE [LARGE SCALE GENOMIC DNA]</scope>
    <source>
        <strain evidence="2">CGMCC 4.7367</strain>
    </source>
</reference>
<comment type="caution">
    <text evidence="1">The sequence shown here is derived from an EMBL/GenBank/DDBJ whole genome shotgun (WGS) entry which is preliminary data.</text>
</comment>
<keyword evidence="2" id="KW-1185">Reference proteome</keyword>
<dbReference type="InterPro" id="IPR046268">
    <property type="entry name" value="DUF6301"/>
</dbReference>
<evidence type="ECO:0000313" key="1">
    <source>
        <dbReference type="EMBL" id="GHH42951.1"/>
    </source>
</evidence>
<gene>
    <name evidence="1" type="ORF">GCM10017774_40140</name>
</gene>
<organism evidence="1 2">
    <name type="scientific">Lentzea cavernae</name>
    <dbReference type="NCBI Taxonomy" id="2020703"/>
    <lineage>
        <taxon>Bacteria</taxon>
        <taxon>Bacillati</taxon>
        <taxon>Actinomycetota</taxon>
        <taxon>Actinomycetes</taxon>
        <taxon>Pseudonocardiales</taxon>
        <taxon>Pseudonocardiaceae</taxon>
        <taxon>Lentzea</taxon>
    </lineage>
</organism>
<proteinExistence type="predicted"/>
<dbReference type="Pfam" id="PF19818">
    <property type="entry name" value="DUF6301"/>
    <property type="match status" value="1"/>
</dbReference>
<name>A0ABQ3MGU8_9PSEU</name>
<sequence length="161" mass="17836">MSWKAMTPVEACDLMAFWEAAPWPLTRDQVQQRAVERLGWTIEIEDGVSYLMNSVSGFTAQDVSTIGSRGDLSYLHLDLADKIREVTAESRRFLGDAFTLNVREAEGRWGVPAMRDAESATSATWNTPSGGRISFSLAPKSLVATFETPQGVELDRRAGHR</sequence>
<dbReference type="EMBL" id="BNAR01000005">
    <property type="protein sequence ID" value="GHH42951.1"/>
    <property type="molecule type" value="Genomic_DNA"/>
</dbReference>
<evidence type="ECO:0000313" key="2">
    <source>
        <dbReference type="Proteomes" id="UP000605568"/>
    </source>
</evidence>